<dbReference type="Gene3D" id="2.40.128.640">
    <property type="match status" value="1"/>
</dbReference>
<dbReference type="EMBL" id="JAFLQZ010000001">
    <property type="protein sequence ID" value="MBO0356359.1"/>
    <property type="molecule type" value="Genomic_DNA"/>
</dbReference>
<organism evidence="2 3">
    <name type="scientific">Hymenobacter telluris</name>
    <dbReference type="NCBI Taxonomy" id="2816474"/>
    <lineage>
        <taxon>Bacteria</taxon>
        <taxon>Pseudomonadati</taxon>
        <taxon>Bacteroidota</taxon>
        <taxon>Cytophagia</taxon>
        <taxon>Cytophagales</taxon>
        <taxon>Hymenobacteraceae</taxon>
        <taxon>Hymenobacter</taxon>
    </lineage>
</organism>
<reference evidence="2" key="1">
    <citation type="submission" date="2021-03" db="EMBL/GenBank/DDBJ databases">
        <authorList>
            <person name="Kim M.K."/>
        </authorList>
    </citation>
    <scope>NUCLEOTIDE SEQUENCE</scope>
    <source>
        <strain evidence="2">BT186</strain>
    </source>
</reference>
<feature type="chain" id="PRO_5036908577" evidence="1">
    <location>
        <begin position="22"/>
        <end position="146"/>
    </location>
</feature>
<dbReference type="Proteomes" id="UP000664144">
    <property type="component" value="Unassembled WGS sequence"/>
</dbReference>
<sequence length="146" mass="15848">MNLRYLLLCIGLGLSAPAVLAQRKAAPVAALKPSFFTTYTYLTYSILDKESGPAPVAASGVGGTLTLRPDGTYQKHLTLTVNQNPMPFDQTGRFTFTGNKITFTYTDKKGQSRTDQGTFSLRNNLLTLVIEGYPAGNSSTYTLRAQ</sequence>
<accession>A0A939ESL4</accession>
<dbReference type="RefSeq" id="WP_206979876.1">
    <property type="nucleotide sequence ID" value="NZ_JAFLQZ010000001.1"/>
</dbReference>
<name>A0A939ESL4_9BACT</name>
<gene>
    <name evidence="2" type="ORF">J0X19_00240</name>
</gene>
<feature type="signal peptide" evidence="1">
    <location>
        <begin position="1"/>
        <end position="21"/>
    </location>
</feature>
<evidence type="ECO:0000313" key="2">
    <source>
        <dbReference type="EMBL" id="MBO0356359.1"/>
    </source>
</evidence>
<protein>
    <submittedName>
        <fullName evidence="2">Lipocalin family protein</fullName>
    </submittedName>
</protein>
<proteinExistence type="predicted"/>
<dbReference type="AlphaFoldDB" id="A0A939ESL4"/>
<keyword evidence="3" id="KW-1185">Reference proteome</keyword>
<comment type="caution">
    <text evidence="2">The sequence shown here is derived from an EMBL/GenBank/DDBJ whole genome shotgun (WGS) entry which is preliminary data.</text>
</comment>
<keyword evidence="1" id="KW-0732">Signal</keyword>
<evidence type="ECO:0000256" key="1">
    <source>
        <dbReference type="SAM" id="SignalP"/>
    </source>
</evidence>
<evidence type="ECO:0000313" key="3">
    <source>
        <dbReference type="Proteomes" id="UP000664144"/>
    </source>
</evidence>